<feature type="domain" description="TarS/TarP linker" evidence="2">
    <location>
        <begin position="256"/>
        <end position="355"/>
    </location>
</feature>
<protein>
    <submittedName>
        <fullName evidence="3">Glycosyltransferase involved in cell wall biosynthesis</fullName>
    </submittedName>
</protein>
<keyword evidence="3" id="KW-0808">Transferase</keyword>
<evidence type="ECO:0000259" key="2">
    <source>
        <dbReference type="Pfam" id="PF22181"/>
    </source>
</evidence>
<sequence length="480" mass="53607">MSVGDRLAGARRRLRKLSARLAQFRVREGDTGPSSSAGSARVSVIVPVFNAMPYLRELLDSLADQDLDPALFEVIAVDDGSTDGGGRLLDDVASRHPNWRVIHEKNSGWPGHPRNVGIDAATGDYLFFCDADDRMGPESLRRMVAFADEHDVDVVAPRLVALGGRRIQSSLFTATVVDVDARTVLATLSPQKLIRRSLIEAHGIRFPEGKIRLEDGMMLTRCYLRSRRIAILADYDHYFLRQRDDGRNISSERVHPESYTESVTELARIILELEPDPRTAELMVLDLFRRKALRFYAPERLPAMSALTRRRWVHAHVRFMERFVPERLDSHLEFPYRQRAQLIRSRDISGLESLASTQRLLEQNPRASRVTLDAEAVSFDVDLDPADEVDIARIVARVRDGDAEAAGGIERRGTSRHAVFARADLAELGPVLVDVVVELRAGDIVGTPRRVRAPAEGLPLASGSCRIYSTVKGNLSVDLR</sequence>
<dbReference type="InterPro" id="IPR054028">
    <property type="entry name" value="TarS/TarP_linker"/>
</dbReference>
<reference evidence="3 4" key="1">
    <citation type="submission" date="2018-06" db="EMBL/GenBank/DDBJ databases">
        <title>Freshwater and sediment microbial communities from various areas in North America, analyzing microbe dynamics in response to fracking.</title>
        <authorList>
            <person name="Lamendella R."/>
        </authorList>
    </citation>
    <scope>NUCLEOTIDE SEQUENCE [LARGE SCALE GENOMIC DNA]</scope>
    <source>
        <strain evidence="3 4">3b_TX</strain>
    </source>
</reference>
<evidence type="ECO:0000313" key="4">
    <source>
        <dbReference type="Proteomes" id="UP000253509"/>
    </source>
</evidence>
<gene>
    <name evidence="3" type="ORF">DFO65_102325</name>
</gene>
<dbReference type="CDD" id="cd00761">
    <property type="entry name" value="Glyco_tranf_GTA_type"/>
    <property type="match status" value="1"/>
</dbReference>
<dbReference type="Pfam" id="PF00535">
    <property type="entry name" value="Glycos_transf_2"/>
    <property type="match status" value="1"/>
</dbReference>
<dbReference type="Pfam" id="PF22181">
    <property type="entry name" value="TarS_linker"/>
    <property type="match status" value="1"/>
</dbReference>
<keyword evidence="4" id="KW-1185">Reference proteome</keyword>
<dbReference type="AlphaFoldDB" id="A0A366IP52"/>
<dbReference type="SUPFAM" id="SSF53448">
    <property type="entry name" value="Nucleotide-diphospho-sugar transferases"/>
    <property type="match status" value="1"/>
</dbReference>
<evidence type="ECO:0000313" key="3">
    <source>
        <dbReference type="EMBL" id="RBP73794.1"/>
    </source>
</evidence>
<dbReference type="GO" id="GO:0016758">
    <property type="term" value="F:hexosyltransferase activity"/>
    <property type="evidence" value="ECO:0007669"/>
    <property type="project" value="UniProtKB-ARBA"/>
</dbReference>
<dbReference type="InterPro" id="IPR029044">
    <property type="entry name" value="Nucleotide-diphossugar_trans"/>
</dbReference>
<dbReference type="Proteomes" id="UP000253509">
    <property type="component" value="Unassembled WGS sequence"/>
</dbReference>
<accession>A0A366IP52</accession>
<name>A0A366IP52_9MICO</name>
<dbReference type="PANTHER" id="PTHR22916">
    <property type="entry name" value="GLYCOSYLTRANSFERASE"/>
    <property type="match status" value="1"/>
</dbReference>
<proteinExistence type="predicted"/>
<dbReference type="Gene3D" id="3.90.550.10">
    <property type="entry name" value="Spore Coat Polysaccharide Biosynthesis Protein SpsA, Chain A"/>
    <property type="match status" value="1"/>
</dbReference>
<dbReference type="PANTHER" id="PTHR22916:SF3">
    <property type="entry name" value="UDP-GLCNAC:BETAGAL BETA-1,3-N-ACETYLGLUCOSAMINYLTRANSFERASE-LIKE PROTEIN 1"/>
    <property type="match status" value="1"/>
</dbReference>
<evidence type="ECO:0000259" key="1">
    <source>
        <dbReference type="Pfam" id="PF00535"/>
    </source>
</evidence>
<feature type="domain" description="Glycosyltransferase 2-like" evidence="1">
    <location>
        <begin position="43"/>
        <end position="161"/>
    </location>
</feature>
<organism evidence="3 4">
    <name type="scientific">Brevibacterium celere</name>
    <dbReference type="NCBI Taxonomy" id="225845"/>
    <lineage>
        <taxon>Bacteria</taxon>
        <taxon>Bacillati</taxon>
        <taxon>Actinomycetota</taxon>
        <taxon>Actinomycetes</taxon>
        <taxon>Micrococcales</taxon>
        <taxon>Brevibacteriaceae</taxon>
        <taxon>Brevibacterium</taxon>
    </lineage>
</organism>
<comment type="caution">
    <text evidence="3">The sequence shown here is derived from an EMBL/GenBank/DDBJ whole genome shotgun (WGS) entry which is preliminary data.</text>
</comment>
<dbReference type="EMBL" id="QNSB01000002">
    <property type="protein sequence ID" value="RBP73794.1"/>
    <property type="molecule type" value="Genomic_DNA"/>
</dbReference>
<dbReference type="InterPro" id="IPR001173">
    <property type="entry name" value="Glyco_trans_2-like"/>
</dbReference>